<proteinExistence type="predicted"/>
<feature type="compositionally biased region" description="Polar residues" evidence="1">
    <location>
        <begin position="439"/>
        <end position="453"/>
    </location>
</feature>
<name>A0ABS8H081_9SPHN</name>
<sequence>MIMNLPRQKITTGLRNGWRKVNERLAPLAGDRRGSTLALMAAGLIPVIAALGAGIDAGRLYLVKSQLQAGVDAAALAGARAFAVTDGSPAARDKQASAYFYGNFASDYMGVSNLQLTPDFKTVGGINVTTITARAIVPMTFMRIFGFQPRTMQAVAKAELQPRPLEVMVVLDDTGSMKANLSGGRTRMVALKEAANDFVDILHQGASSRRDLAMGFIGYDVTVNVGHLLPGNAVKKVEGFNSFAGASAYGLSVPSHASGNYLAWKGCVMADTTVKDVDKNRLTSETGAWDLVRSLPGEGSHPPVEPFFVPPMYVPNAKSNSGADNPSSTYYGIYNTEPGNNLYRIDKSAFGEMGADYLARTELYRQYFYDYYVGLNNGDANKADDVVRRLDGSYYTPSAANRAGNDWYIDWKRIPKYYDGAVWKDPASATVNPLGGSVDSGSKNTTPMPSPNWQCPEEAMPPRYGRMKSEYLSHIANQHGAIYPANGTIHHAGLLWGYRLLVRDDVFTRANPTTERPRRALVFMTDGVNEIGESQNGYLDRTFTWYGRWSDSRIAANQSNSETQMLRRFEKTCANIQREANPPEIYIIALVANSSAIDTAFNNCAPGRVYRTSSTDELRRAFQDVAAELVDLHLIQ</sequence>
<dbReference type="SUPFAM" id="SSF53300">
    <property type="entry name" value="vWA-like"/>
    <property type="match status" value="1"/>
</dbReference>
<dbReference type="InterPro" id="IPR028087">
    <property type="entry name" value="Tad_N"/>
</dbReference>
<dbReference type="InterPro" id="IPR036465">
    <property type="entry name" value="vWFA_dom_sf"/>
</dbReference>
<dbReference type="EMBL" id="JAJGNP010000002">
    <property type="protein sequence ID" value="MCC4231929.1"/>
    <property type="molecule type" value="Genomic_DNA"/>
</dbReference>
<protein>
    <submittedName>
        <fullName evidence="3">Pilus assembly protein</fullName>
    </submittedName>
</protein>
<dbReference type="Gene3D" id="3.40.50.410">
    <property type="entry name" value="von Willebrand factor, type A domain"/>
    <property type="match status" value="1"/>
</dbReference>
<reference evidence="3 4" key="1">
    <citation type="submission" date="2021-10" db="EMBL/GenBank/DDBJ databases">
        <title>The diversity and Nitrogen Metabolism of Culturable Nitrate-Utilizing Bacteria Within the Oxygen Minimum Zone of the Changjiang (Yangtze River)Estuary.</title>
        <authorList>
            <person name="Zhang D."/>
            <person name="Zheng J."/>
            <person name="Liu S."/>
            <person name="He W."/>
        </authorList>
    </citation>
    <scope>NUCLEOTIDE SEQUENCE [LARGE SCALE GENOMIC DNA]</scope>
    <source>
        <strain evidence="3 4">FXH275-2</strain>
    </source>
</reference>
<accession>A0ABS8H081</accession>
<feature type="domain" description="Putative Flp pilus-assembly TadG-like N-terminal" evidence="2">
    <location>
        <begin position="34"/>
        <end position="81"/>
    </location>
</feature>
<evidence type="ECO:0000313" key="3">
    <source>
        <dbReference type="EMBL" id="MCC4231929.1"/>
    </source>
</evidence>
<evidence type="ECO:0000256" key="1">
    <source>
        <dbReference type="SAM" id="MobiDB-lite"/>
    </source>
</evidence>
<keyword evidence="4" id="KW-1185">Reference proteome</keyword>
<feature type="region of interest" description="Disordered" evidence="1">
    <location>
        <begin position="436"/>
        <end position="457"/>
    </location>
</feature>
<evidence type="ECO:0000313" key="4">
    <source>
        <dbReference type="Proteomes" id="UP001198830"/>
    </source>
</evidence>
<dbReference type="Proteomes" id="UP001198830">
    <property type="component" value="Unassembled WGS sequence"/>
</dbReference>
<organism evidence="3 4">
    <name type="scientific">Sphingobium soli</name>
    <dbReference type="NCBI Taxonomy" id="1591116"/>
    <lineage>
        <taxon>Bacteria</taxon>
        <taxon>Pseudomonadati</taxon>
        <taxon>Pseudomonadota</taxon>
        <taxon>Alphaproteobacteria</taxon>
        <taxon>Sphingomonadales</taxon>
        <taxon>Sphingomonadaceae</taxon>
        <taxon>Sphingobium</taxon>
    </lineage>
</organism>
<dbReference type="RefSeq" id="WP_228220309.1">
    <property type="nucleotide sequence ID" value="NZ_JAJGNP010000002.1"/>
</dbReference>
<comment type="caution">
    <text evidence="3">The sequence shown here is derived from an EMBL/GenBank/DDBJ whole genome shotgun (WGS) entry which is preliminary data.</text>
</comment>
<gene>
    <name evidence="3" type="ORF">LL253_04400</name>
</gene>
<dbReference type="Pfam" id="PF13400">
    <property type="entry name" value="Tad"/>
    <property type="match status" value="1"/>
</dbReference>
<evidence type="ECO:0000259" key="2">
    <source>
        <dbReference type="Pfam" id="PF13400"/>
    </source>
</evidence>